<dbReference type="Pfam" id="PF00107">
    <property type="entry name" value="ADH_zinc_N"/>
    <property type="match status" value="1"/>
</dbReference>
<dbReference type="GO" id="GO:0070402">
    <property type="term" value="F:NADPH binding"/>
    <property type="evidence" value="ECO:0007669"/>
    <property type="project" value="TreeGrafter"/>
</dbReference>
<dbReference type="Gene3D" id="3.90.180.10">
    <property type="entry name" value="Medium-chain alcohol dehydrogenases, catalytic domain"/>
    <property type="match status" value="1"/>
</dbReference>
<accession>A0A549SV46</accession>
<keyword evidence="2" id="KW-0560">Oxidoreductase</keyword>
<organism evidence="4 5">
    <name type="scientific">Rhizobium straminoryzae</name>
    <dbReference type="NCBI Taxonomy" id="1387186"/>
    <lineage>
        <taxon>Bacteria</taxon>
        <taxon>Pseudomonadati</taxon>
        <taxon>Pseudomonadota</taxon>
        <taxon>Alphaproteobacteria</taxon>
        <taxon>Hyphomicrobiales</taxon>
        <taxon>Rhizobiaceae</taxon>
        <taxon>Rhizobium/Agrobacterium group</taxon>
        <taxon>Rhizobium</taxon>
    </lineage>
</organism>
<feature type="domain" description="Enoyl reductase (ER)" evidence="3">
    <location>
        <begin position="7"/>
        <end position="313"/>
    </location>
</feature>
<dbReference type="GO" id="GO:0003960">
    <property type="term" value="F:quinone reductase (NADPH) activity"/>
    <property type="evidence" value="ECO:0007669"/>
    <property type="project" value="InterPro"/>
</dbReference>
<evidence type="ECO:0000313" key="4">
    <source>
        <dbReference type="EMBL" id="TRL33510.1"/>
    </source>
</evidence>
<keyword evidence="1" id="KW-0521">NADP</keyword>
<reference evidence="4 5" key="1">
    <citation type="submission" date="2019-07" db="EMBL/GenBank/DDBJ databases">
        <title>Ln-dependent methylotrophs.</title>
        <authorList>
            <person name="Tani A."/>
        </authorList>
    </citation>
    <scope>NUCLEOTIDE SEQUENCE [LARGE SCALE GENOMIC DNA]</scope>
    <source>
        <strain evidence="4 5">SM12</strain>
    </source>
</reference>
<evidence type="ECO:0000256" key="2">
    <source>
        <dbReference type="ARBA" id="ARBA00023002"/>
    </source>
</evidence>
<gene>
    <name evidence="4" type="ORF">FNA46_22810</name>
</gene>
<dbReference type="InterPro" id="IPR013149">
    <property type="entry name" value="ADH-like_C"/>
</dbReference>
<dbReference type="Proteomes" id="UP000316801">
    <property type="component" value="Unassembled WGS sequence"/>
</dbReference>
<dbReference type="InterPro" id="IPR036291">
    <property type="entry name" value="NAD(P)-bd_dom_sf"/>
</dbReference>
<keyword evidence="5" id="KW-1185">Reference proteome</keyword>
<proteinExistence type="predicted"/>
<dbReference type="SUPFAM" id="SSF51735">
    <property type="entry name" value="NAD(P)-binding Rossmann-fold domains"/>
    <property type="match status" value="1"/>
</dbReference>
<dbReference type="Gene3D" id="3.40.50.720">
    <property type="entry name" value="NAD(P)-binding Rossmann-like Domain"/>
    <property type="match status" value="1"/>
</dbReference>
<sequence>MQVSAVGGPEVLHAVQLPRLLPGPGEVLIAQRAIGLNFVDVYHRSGAYPLPLPGIPGVEGAGIVEAVGEGVDHFAVGERVVYAGAVGAYATHRLLPAWRTIPLPEAVAFEQAGSNLLRGLTAHMLLSHVYPLRAGMRVLVHAAAGGLGSILVRLAKRLGAEVIATVGSPEKEALARGHGADHVVVGRDVDFAAEVAALTAGDGVHLAIDGIGGGTLAGTIACVRPFGMTASIGQVAGVAPPVPLAALRSNALSRPSVMVFSANREVYGPAVDAVLSLMQENLFEAPQQAYPLTEAARAHADLEAGRITGSAWLRP</sequence>
<dbReference type="SUPFAM" id="SSF50129">
    <property type="entry name" value="GroES-like"/>
    <property type="match status" value="1"/>
</dbReference>
<dbReference type="AlphaFoldDB" id="A0A549SV46"/>
<dbReference type="PANTHER" id="PTHR48106">
    <property type="entry name" value="QUINONE OXIDOREDUCTASE PIG3-RELATED"/>
    <property type="match status" value="1"/>
</dbReference>
<evidence type="ECO:0000256" key="1">
    <source>
        <dbReference type="ARBA" id="ARBA00022857"/>
    </source>
</evidence>
<dbReference type="GO" id="GO:0005829">
    <property type="term" value="C:cytosol"/>
    <property type="evidence" value="ECO:0007669"/>
    <property type="project" value="TreeGrafter"/>
</dbReference>
<dbReference type="GO" id="GO:0035925">
    <property type="term" value="F:mRNA 3'-UTR AU-rich region binding"/>
    <property type="evidence" value="ECO:0007669"/>
    <property type="project" value="TreeGrafter"/>
</dbReference>
<name>A0A549SV46_9HYPH</name>
<dbReference type="EMBL" id="VJMG01000078">
    <property type="protein sequence ID" value="TRL33510.1"/>
    <property type="molecule type" value="Genomic_DNA"/>
</dbReference>
<evidence type="ECO:0000313" key="5">
    <source>
        <dbReference type="Proteomes" id="UP000316801"/>
    </source>
</evidence>
<dbReference type="PANTHER" id="PTHR48106:SF13">
    <property type="entry name" value="QUINONE OXIDOREDUCTASE-RELATED"/>
    <property type="match status" value="1"/>
</dbReference>
<evidence type="ECO:0000259" key="3">
    <source>
        <dbReference type="SMART" id="SM00829"/>
    </source>
</evidence>
<dbReference type="Pfam" id="PF08240">
    <property type="entry name" value="ADH_N"/>
    <property type="match status" value="1"/>
</dbReference>
<dbReference type="InterPro" id="IPR011032">
    <property type="entry name" value="GroES-like_sf"/>
</dbReference>
<dbReference type="InterPro" id="IPR047618">
    <property type="entry name" value="QOR-like"/>
</dbReference>
<dbReference type="CDD" id="cd05286">
    <property type="entry name" value="QOR2"/>
    <property type="match status" value="1"/>
</dbReference>
<dbReference type="InterPro" id="IPR020843">
    <property type="entry name" value="ER"/>
</dbReference>
<comment type="caution">
    <text evidence="4">The sequence shown here is derived from an EMBL/GenBank/DDBJ whole genome shotgun (WGS) entry which is preliminary data.</text>
</comment>
<dbReference type="SMART" id="SM00829">
    <property type="entry name" value="PKS_ER"/>
    <property type="match status" value="1"/>
</dbReference>
<dbReference type="InterPro" id="IPR013154">
    <property type="entry name" value="ADH-like_N"/>
</dbReference>
<protein>
    <submittedName>
        <fullName evidence="4">Quinone oxidoreductase</fullName>
    </submittedName>
</protein>